<comment type="caution">
    <text evidence="1">The sequence shown here is derived from an EMBL/GenBank/DDBJ whole genome shotgun (WGS) entry which is preliminary data.</text>
</comment>
<gene>
    <name evidence="1" type="ORF">PYM288_LOCUS1408</name>
</gene>
<organism evidence="1 2">
    <name type="scientific">Rotaria sordida</name>
    <dbReference type="NCBI Taxonomy" id="392033"/>
    <lineage>
        <taxon>Eukaryota</taxon>
        <taxon>Metazoa</taxon>
        <taxon>Spiralia</taxon>
        <taxon>Gnathifera</taxon>
        <taxon>Rotifera</taxon>
        <taxon>Eurotatoria</taxon>
        <taxon>Bdelloidea</taxon>
        <taxon>Philodinida</taxon>
        <taxon>Philodinidae</taxon>
        <taxon>Rotaria</taxon>
    </lineage>
</organism>
<dbReference type="Proteomes" id="UP000663854">
    <property type="component" value="Unassembled WGS sequence"/>
</dbReference>
<evidence type="ECO:0000313" key="2">
    <source>
        <dbReference type="Proteomes" id="UP000663854"/>
    </source>
</evidence>
<name>A0A813NI30_9BILA</name>
<sequence length="442" mass="51550">MSLSTISNNYFSIRFGEYRTPRIPFNKYIDFGQIQKYVKEWLEEKLPTTYHIEFYSWKAKKFIVLDENVLRYEYNPFLLDLRQNDQIIDAISDDVALFIVDDSDSNSKVNEPIENPSCDILALHCDNDKDDALLDQFDLNKFEDVSKNNIAISDFQDDNDNYLSEETLLEILGSPLYDYLNSAQILNDKSCQIALSSEQNNQLTRPHFSHDVKTYQKNNYLTNVFPLGQESIDKSIVSNTKKGISCVQGIKKQENERLQVLPKIKGLQQFQNEPDTDLYIYGVHEELKDNYCIWYEHADKKFLLFDELKPNAIPNNPIKFSLNEITFTKDGEFELEIYMLTKWEKNKNELKLHQLDETSTRHLRSAIHQTQTTKTHMPPVRLLGVLKRANSFDWNNFFLSDFIQPPPGNASKRSSSSVDLTVDTYEPKPKKTESTQTYFTIN</sequence>
<protein>
    <submittedName>
        <fullName evidence="1">Uncharacterized protein</fullName>
    </submittedName>
</protein>
<proteinExistence type="predicted"/>
<dbReference type="AlphaFoldDB" id="A0A813NI30"/>
<dbReference type="EMBL" id="CAJNOH010000007">
    <property type="protein sequence ID" value="CAF0738496.1"/>
    <property type="molecule type" value="Genomic_DNA"/>
</dbReference>
<reference evidence="1" key="1">
    <citation type="submission" date="2021-02" db="EMBL/GenBank/DDBJ databases">
        <authorList>
            <person name="Nowell W R."/>
        </authorList>
    </citation>
    <scope>NUCLEOTIDE SEQUENCE</scope>
</reference>
<accession>A0A813NI30</accession>
<evidence type="ECO:0000313" key="1">
    <source>
        <dbReference type="EMBL" id="CAF0738496.1"/>
    </source>
</evidence>